<evidence type="ECO:0000313" key="3">
    <source>
        <dbReference type="Proteomes" id="UP001560019"/>
    </source>
</evidence>
<dbReference type="SUPFAM" id="SSF53335">
    <property type="entry name" value="S-adenosyl-L-methionine-dependent methyltransferases"/>
    <property type="match status" value="1"/>
</dbReference>
<evidence type="ECO:0000259" key="1">
    <source>
        <dbReference type="Pfam" id="PF13649"/>
    </source>
</evidence>
<feature type="domain" description="Methyltransferase" evidence="1">
    <location>
        <begin position="34"/>
        <end position="127"/>
    </location>
</feature>
<dbReference type="CDD" id="cd02440">
    <property type="entry name" value="AdoMet_MTases"/>
    <property type="match status" value="1"/>
</dbReference>
<dbReference type="Gene3D" id="3.40.50.150">
    <property type="entry name" value="Vaccinia Virus protein VP39"/>
    <property type="match status" value="1"/>
</dbReference>
<gene>
    <name evidence="2" type="ORF">Ga0609869_000602</name>
</gene>
<keyword evidence="3" id="KW-1185">Reference proteome</keyword>
<dbReference type="Pfam" id="PF13649">
    <property type="entry name" value="Methyltransf_25"/>
    <property type="match status" value="1"/>
</dbReference>
<proteinExistence type="predicted"/>
<dbReference type="InterPro" id="IPR041698">
    <property type="entry name" value="Methyltransf_25"/>
</dbReference>
<evidence type="ECO:0000313" key="2">
    <source>
        <dbReference type="EMBL" id="MEX5727249.1"/>
    </source>
</evidence>
<protein>
    <submittedName>
        <fullName evidence="2">SAM-dependent methyltransferase</fullName>
    </submittedName>
</protein>
<keyword evidence="2" id="KW-0808">Transferase</keyword>
<organism evidence="2 3">
    <name type="scientific">Rhodovulum iodosum</name>
    <dbReference type="NCBI Taxonomy" id="68291"/>
    <lineage>
        <taxon>Bacteria</taxon>
        <taxon>Pseudomonadati</taxon>
        <taxon>Pseudomonadota</taxon>
        <taxon>Alphaproteobacteria</taxon>
        <taxon>Rhodobacterales</taxon>
        <taxon>Paracoccaceae</taxon>
        <taxon>Rhodovulum</taxon>
    </lineage>
</organism>
<comment type="caution">
    <text evidence="2">The sequence shown here is derived from an EMBL/GenBank/DDBJ whole genome shotgun (WGS) entry which is preliminary data.</text>
</comment>
<keyword evidence="2" id="KW-0489">Methyltransferase</keyword>
<dbReference type="EMBL" id="JBEHHI010000001">
    <property type="protein sequence ID" value="MEX5727249.1"/>
    <property type="molecule type" value="Genomic_DNA"/>
</dbReference>
<dbReference type="Proteomes" id="UP001560019">
    <property type="component" value="Unassembled WGS sequence"/>
</dbReference>
<name>A0ABV3XQB1_9RHOB</name>
<dbReference type="GO" id="GO:0032259">
    <property type="term" value="P:methylation"/>
    <property type="evidence" value="ECO:0007669"/>
    <property type="project" value="UniProtKB-KW"/>
</dbReference>
<sequence>MWNDRFAGEDYVYGTEPADFLRREAGRLAPGARVLSVAEGEGRNAVWLAGQGMDVTAIDAAPNAVAKARRLARARGVEVTFHLADVTAWDWEAGVFDAVLGIFIQFAPPEVQAEVIEGMKRSTRPGGLVLLHGFAERQAGYGSGGPPNPAQLYTPDLLRARFDGFDLLVLRDYDAEIDEGRGHSGRAGLVDLVARRPA</sequence>
<reference evidence="2 3" key="1">
    <citation type="submission" date="2024-06" db="EMBL/GenBank/DDBJ databases">
        <title>Genome of Rhodovulum iodosum, a marine photoferrotroph.</title>
        <authorList>
            <person name="Bianchini G."/>
            <person name="Nikeleit V."/>
            <person name="Kappler A."/>
            <person name="Bryce C."/>
            <person name="Sanchez-Baracaldo P."/>
        </authorList>
    </citation>
    <scope>NUCLEOTIDE SEQUENCE [LARGE SCALE GENOMIC DNA]</scope>
    <source>
        <strain evidence="2 3">UT/N1</strain>
    </source>
</reference>
<dbReference type="RefSeq" id="WP_125407913.1">
    <property type="nucleotide sequence ID" value="NZ_JBEHHI010000001.1"/>
</dbReference>
<dbReference type="GO" id="GO:0008168">
    <property type="term" value="F:methyltransferase activity"/>
    <property type="evidence" value="ECO:0007669"/>
    <property type="project" value="UniProtKB-KW"/>
</dbReference>
<dbReference type="InterPro" id="IPR029063">
    <property type="entry name" value="SAM-dependent_MTases_sf"/>
</dbReference>
<accession>A0ABV3XQB1</accession>